<comment type="subcellular location">
    <subcellularLocation>
        <location evidence="1">Membrane</location>
        <topology evidence="1">Multi-pass membrane protein</topology>
    </subcellularLocation>
</comment>
<evidence type="ECO:0000256" key="7">
    <source>
        <dbReference type="ARBA" id="ARBA00023136"/>
    </source>
</evidence>
<evidence type="ECO:0000313" key="12">
    <source>
        <dbReference type="Proteomes" id="UP000612282"/>
    </source>
</evidence>
<dbReference type="Proteomes" id="UP000612282">
    <property type="component" value="Unassembled WGS sequence"/>
</dbReference>
<feature type="domain" description="GtrA/DPMS transmembrane" evidence="10">
    <location>
        <begin position="270"/>
        <end position="384"/>
    </location>
</feature>
<accession>A0ABQ3XBP2</accession>
<dbReference type="InterPro" id="IPR001173">
    <property type="entry name" value="Glyco_trans_2-like"/>
</dbReference>
<comment type="similarity">
    <text evidence="2">Belongs to the glycosyltransferase 2 family.</text>
</comment>
<dbReference type="PANTHER" id="PTHR43398">
    <property type="entry name" value="DOLICHOL-PHOSPHATE MANNOSYLTRANSFERASE SUBUNIT 1"/>
    <property type="match status" value="1"/>
</dbReference>
<dbReference type="InterPro" id="IPR029044">
    <property type="entry name" value="Nucleotide-diphossugar_trans"/>
</dbReference>
<dbReference type="Gene3D" id="3.90.550.10">
    <property type="entry name" value="Spore Coat Polysaccharide Biosynthesis Protein SpsA, Chain A"/>
    <property type="match status" value="1"/>
</dbReference>
<keyword evidence="4" id="KW-0808">Transferase</keyword>
<evidence type="ECO:0000256" key="8">
    <source>
        <dbReference type="SAM" id="Phobius"/>
    </source>
</evidence>
<keyword evidence="5 8" id="KW-0812">Transmembrane</keyword>
<dbReference type="RefSeq" id="WP_203797132.1">
    <property type="nucleotide sequence ID" value="NZ_BAAAQE010000027.1"/>
</dbReference>
<evidence type="ECO:0000256" key="5">
    <source>
        <dbReference type="ARBA" id="ARBA00022692"/>
    </source>
</evidence>
<proteinExistence type="inferred from homology"/>
<keyword evidence="6 8" id="KW-1133">Transmembrane helix</keyword>
<feature type="transmembrane region" description="Helical" evidence="8">
    <location>
        <begin position="336"/>
        <end position="355"/>
    </location>
</feature>
<evidence type="ECO:0000256" key="3">
    <source>
        <dbReference type="ARBA" id="ARBA00022676"/>
    </source>
</evidence>
<dbReference type="CDD" id="cd06442">
    <property type="entry name" value="DPM1_like"/>
    <property type="match status" value="1"/>
</dbReference>
<feature type="transmembrane region" description="Helical" evidence="8">
    <location>
        <begin position="295"/>
        <end position="315"/>
    </location>
</feature>
<keyword evidence="7 8" id="KW-0472">Membrane</keyword>
<keyword evidence="12" id="KW-1185">Reference proteome</keyword>
<gene>
    <name evidence="11" type="ORF">Aco03nite_042490</name>
</gene>
<organism evidence="11 12">
    <name type="scientific">Actinoplanes couchii</name>
    <dbReference type="NCBI Taxonomy" id="403638"/>
    <lineage>
        <taxon>Bacteria</taxon>
        <taxon>Bacillati</taxon>
        <taxon>Actinomycetota</taxon>
        <taxon>Actinomycetes</taxon>
        <taxon>Micromonosporales</taxon>
        <taxon>Micromonosporaceae</taxon>
        <taxon>Actinoplanes</taxon>
    </lineage>
</organism>
<comment type="caution">
    <text evidence="11">The sequence shown here is derived from an EMBL/GenBank/DDBJ whole genome shotgun (WGS) entry which is preliminary data.</text>
</comment>
<evidence type="ECO:0000256" key="6">
    <source>
        <dbReference type="ARBA" id="ARBA00022989"/>
    </source>
</evidence>
<sequence>MTAMTDLELRLPHRAAMRGRIGEIARDVTLRQTVVVPTFNERDNIPTLLRRLAEALPADGTEIVFVDDSTDDTPDVIRAEAANCPIPITVYHRTDPVGGLGGAVVEGMRLARGAWIVVMDADLQHPPEIVPQLVAAGVRDGADLVIGSRKSGGGTSDGLASGYRRLISGGSTLTTKVVFRTALLRVSDPMSGLFAVRASSLDVAGLRPLGYKILLELIIRNRPGRIVEIPYAFQPRHAGESKSTLREGLRFLKHLSLLRFGAQRGRMIGFGLIGLSGLIPNQLALWLLVSVLGVHYASAAVLANMLAVTWNFALIDSVLYRNHRHRRTLLSRFLRFFVLGNADLILRVPLLALLVDGAGAGVLTANLITLVISFAIRFLILDRVIYLVRPRPVPV</sequence>
<dbReference type="InterPro" id="IPR039528">
    <property type="entry name" value="DPM1-like"/>
</dbReference>
<evidence type="ECO:0000259" key="9">
    <source>
        <dbReference type="Pfam" id="PF00535"/>
    </source>
</evidence>
<evidence type="ECO:0000256" key="1">
    <source>
        <dbReference type="ARBA" id="ARBA00004141"/>
    </source>
</evidence>
<evidence type="ECO:0000259" key="10">
    <source>
        <dbReference type="Pfam" id="PF04138"/>
    </source>
</evidence>
<evidence type="ECO:0000256" key="4">
    <source>
        <dbReference type="ARBA" id="ARBA00022679"/>
    </source>
</evidence>
<dbReference type="InterPro" id="IPR007267">
    <property type="entry name" value="GtrA_DPMS_TM"/>
</dbReference>
<name>A0ABQ3XBP2_9ACTN</name>
<keyword evidence="3" id="KW-0328">Glycosyltransferase</keyword>
<dbReference type="Pfam" id="PF04138">
    <property type="entry name" value="GtrA_DPMS_TM"/>
    <property type="match status" value="1"/>
</dbReference>
<feature type="transmembrane region" description="Helical" evidence="8">
    <location>
        <begin position="267"/>
        <end position="289"/>
    </location>
</feature>
<feature type="transmembrane region" description="Helical" evidence="8">
    <location>
        <begin position="361"/>
        <end position="381"/>
    </location>
</feature>
<evidence type="ECO:0000256" key="2">
    <source>
        <dbReference type="ARBA" id="ARBA00006739"/>
    </source>
</evidence>
<dbReference type="EMBL" id="BOMG01000054">
    <property type="protein sequence ID" value="GID55845.1"/>
    <property type="molecule type" value="Genomic_DNA"/>
</dbReference>
<protein>
    <submittedName>
        <fullName evidence="11">Dolichol monophosphate mannose synthase</fullName>
    </submittedName>
</protein>
<dbReference type="SUPFAM" id="SSF53448">
    <property type="entry name" value="Nucleotide-diphospho-sugar transferases"/>
    <property type="match status" value="1"/>
</dbReference>
<feature type="domain" description="Glycosyltransferase 2-like" evidence="9">
    <location>
        <begin position="33"/>
        <end position="182"/>
    </location>
</feature>
<dbReference type="PANTHER" id="PTHR43398:SF1">
    <property type="entry name" value="DOLICHOL-PHOSPHATE MANNOSYLTRANSFERASE SUBUNIT 1"/>
    <property type="match status" value="1"/>
</dbReference>
<evidence type="ECO:0000313" key="11">
    <source>
        <dbReference type="EMBL" id="GID55845.1"/>
    </source>
</evidence>
<reference evidence="11 12" key="1">
    <citation type="submission" date="2021-01" db="EMBL/GenBank/DDBJ databases">
        <title>Whole genome shotgun sequence of Actinoplanes couchii NBRC 106145.</title>
        <authorList>
            <person name="Komaki H."/>
            <person name="Tamura T."/>
        </authorList>
    </citation>
    <scope>NUCLEOTIDE SEQUENCE [LARGE SCALE GENOMIC DNA]</scope>
    <source>
        <strain evidence="11 12">NBRC 106145</strain>
    </source>
</reference>
<dbReference type="Pfam" id="PF00535">
    <property type="entry name" value="Glycos_transf_2"/>
    <property type="match status" value="1"/>
</dbReference>